<feature type="region of interest" description="Disordered" evidence="1">
    <location>
        <begin position="1"/>
        <end position="25"/>
    </location>
</feature>
<evidence type="ECO:0000313" key="2">
    <source>
        <dbReference type="EMBL" id="KKK52999.1"/>
    </source>
</evidence>
<proteinExistence type="predicted"/>
<organism evidence="2">
    <name type="scientific">marine sediment metagenome</name>
    <dbReference type="NCBI Taxonomy" id="412755"/>
    <lineage>
        <taxon>unclassified sequences</taxon>
        <taxon>metagenomes</taxon>
        <taxon>ecological metagenomes</taxon>
    </lineage>
</organism>
<reference evidence="2" key="1">
    <citation type="journal article" date="2015" name="Nature">
        <title>Complex archaea that bridge the gap between prokaryotes and eukaryotes.</title>
        <authorList>
            <person name="Spang A."/>
            <person name="Saw J.H."/>
            <person name="Jorgensen S.L."/>
            <person name="Zaremba-Niedzwiedzka K."/>
            <person name="Martijn J."/>
            <person name="Lind A.E."/>
            <person name="van Eijk R."/>
            <person name="Schleper C."/>
            <person name="Guy L."/>
            <person name="Ettema T.J."/>
        </authorList>
    </citation>
    <scope>NUCLEOTIDE SEQUENCE</scope>
</reference>
<sequence>VLGGPGAGGTIRVEEQPKFRNPIFR</sequence>
<gene>
    <name evidence="2" type="ORF">LCGC14_3099170</name>
</gene>
<dbReference type="EMBL" id="LAZR01066729">
    <property type="protein sequence ID" value="KKK52999.1"/>
    <property type="molecule type" value="Genomic_DNA"/>
</dbReference>
<accession>A0A0F8YFQ6</accession>
<comment type="caution">
    <text evidence="2">The sequence shown here is derived from an EMBL/GenBank/DDBJ whole genome shotgun (WGS) entry which is preliminary data.</text>
</comment>
<name>A0A0F8YFQ6_9ZZZZ</name>
<feature type="non-terminal residue" evidence="2">
    <location>
        <position position="1"/>
    </location>
</feature>
<dbReference type="AlphaFoldDB" id="A0A0F8YFQ6"/>
<protein>
    <submittedName>
        <fullName evidence="2">Uncharacterized protein</fullName>
    </submittedName>
</protein>
<evidence type="ECO:0000256" key="1">
    <source>
        <dbReference type="SAM" id="MobiDB-lite"/>
    </source>
</evidence>